<evidence type="ECO:0000313" key="3">
    <source>
        <dbReference type="Proteomes" id="UP000578077"/>
    </source>
</evidence>
<name>A0A841EDA8_9ACTN</name>
<organism evidence="2 3">
    <name type="scientific">Streptomonospora salina</name>
    <dbReference type="NCBI Taxonomy" id="104205"/>
    <lineage>
        <taxon>Bacteria</taxon>
        <taxon>Bacillati</taxon>
        <taxon>Actinomycetota</taxon>
        <taxon>Actinomycetes</taxon>
        <taxon>Streptosporangiales</taxon>
        <taxon>Nocardiopsidaceae</taxon>
        <taxon>Streptomonospora</taxon>
    </lineage>
</organism>
<dbReference type="EMBL" id="JACHLY010000001">
    <property type="protein sequence ID" value="MBB5998948.1"/>
    <property type="molecule type" value="Genomic_DNA"/>
</dbReference>
<sequence length="30" mass="2873">MSGMKGLAVIVGAMLGAMAVIAIVATVLSP</sequence>
<dbReference type="AlphaFoldDB" id="A0A841EDA8"/>
<proteinExistence type="predicted"/>
<evidence type="ECO:0000313" key="2">
    <source>
        <dbReference type="EMBL" id="MBB5998948.1"/>
    </source>
</evidence>
<dbReference type="Proteomes" id="UP000578077">
    <property type="component" value="Unassembled WGS sequence"/>
</dbReference>
<keyword evidence="1" id="KW-0472">Membrane</keyword>
<comment type="caution">
    <text evidence="2">The sequence shown here is derived from an EMBL/GenBank/DDBJ whole genome shotgun (WGS) entry which is preliminary data.</text>
</comment>
<gene>
    <name evidence="2" type="ORF">HNR25_002699</name>
</gene>
<feature type="transmembrane region" description="Helical" evidence="1">
    <location>
        <begin position="7"/>
        <end position="28"/>
    </location>
</feature>
<evidence type="ECO:0000256" key="1">
    <source>
        <dbReference type="SAM" id="Phobius"/>
    </source>
</evidence>
<keyword evidence="3" id="KW-1185">Reference proteome</keyword>
<keyword evidence="1" id="KW-1133">Transmembrane helix</keyword>
<accession>A0A841EDA8</accession>
<keyword evidence="1" id="KW-0812">Transmembrane</keyword>
<reference evidence="2 3" key="1">
    <citation type="submission" date="2020-08" db="EMBL/GenBank/DDBJ databases">
        <title>Sequencing the genomes of 1000 actinobacteria strains.</title>
        <authorList>
            <person name="Klenk H.-P."/>
        </authorList>
    </citation>
    <scope>NUCLEOTIDE SEQUENCE [LARGE SCALE GENOMIC DNA]</scope>
    <source>
        <strain evidence="2 3">DSM 44593</strain>
    </source>
</reference>
<protein>
    <submittedName>
        <fullName evidence="2">Uncharacterized protein</fullName>
    </submittedName>
</protein>